<keyword evidence="3" id="KW-0472">Membrane</keyword>
<evidence type="ECO:0000256" key="4">
    <source>
        <dbReference type="SAM" id="SignalP"/>
    </source>
</evidence>
<evidence type="ECO:0000256" key="1">
    <source>
        <dbReference type="ARBA" id="ARBA00023157"/>
    </source>
</evidence>
<evidence type="ECO:0000256" key="2">
    <source>
        <dbReference type="PROSITE-ProRule" id="PRU00124"/>
    </source>
</evidence>
<keyword evidence="6" id="KW-1185">Reference proteome</keyword>
<organism evidence="5 6">
    <name type="scientific">Oedothorax gibbosus</name>
    <dbReference type="NCBI Taxonomy" id="931172"/>
    <lineage>
        <taxon>Eukaryota</taxon>
        <taxon>Metazoa</taxon>
        <taxon>Ecdysozoa</taxon>
        <taxon>Arthropoda</taxon>
        <taxon>Chelicerata</taxon>
        <taxon>Arachnida</taxon>
        <taxon>Araneae</taxon>
        <taxon>Araneomorphae</taxon>
        <taxon>Entelegynae</taxon>
        <taxon>Araneoidea</taxon>
        <taxon>Linyphiidae</taxon>
        <taxon>Erigoninae</taxon>
        <taxon>Oedothorax</taxon>
    </lineage>
</organism>
<accession>A0AAV6U3P4</accession>
<feature type="disulfide bond" evidence="2">
    <location>
        <begin position="164"/>
        <end position="182"/>
    </location>
</feature>
<keyword evidence="3" id="KW-0812">Transmembrane</keyword>
<dbReference type="AlphaFoldDB" id="A0AAV6U3P4"/>
<evidence type="ECO:0008006" key="7">
    <source>
        <dbReference type="Google" id="ProtNLM"/>
    </source>
</evidence>
<keyword evidence="4" id="KW-0732">Signal</keyword>
<feature type="signal peptide" evidence="4">
    <location>
        <begin position="1"/>
        <end position="20"/>
    </location>
</feature>
<feature type="disulfide bond" evidence="2">
    <location>
        <begin position="176"/>
        <end position="191"/>
    </location>
</feature>
<evidence type="ECO:0000256" key="3">
    <source>
        <dbReference type="SAM" id="Phobius"/>
    </source>
</evidence>
<reference evidence="5 6" key="1">
    <citation type="journal article" date="2022" name="Nat. Ecol. Evol.">
        <title>A masculinizing supergene underlies an exaggerated male reproductive morph in a spider.</title>
        <authorList>
            <person name="Hendrickx F."/>
            <person name="De Corte Z."/>
            <person name="Sonet G."/>
            <person name="Van Belleghem S.M."/>
            <person name="Kostlbacher S."/>
            <person name="Vangestel C."/>
        </authorList>
    </citation>
    <scope>NUCLEOTIDE SEQUENCE [LARGE SCALE GENOMIC DNA]</scope>
    <source>
        <strain evidence="5">W744_W776</strain>
    </source>
</reference>
<dbReference type="Gene3D" id="4.10.400.10">
    <property type="entry name" value="Low-density Lipoprotein Receptor"/>
    <property type="match status" value="1"/>
</dbReference>
<feature type="transmembrane region" description="Helical" evidence="3">
    <location>
        <begin position="196"/>
        <end position="223"/>
    </location>
</feature>
<evidence type="ECO:0000313" key="6">
    <source>
        <dbReference type="Proteomes" id="UP000827092"/>
    </source>
</evidence>
<gene>
    <name evidence="5" type="ORF">JTE90_023250</name>
</gene>
<feature type="chain" id="PRO_5043630515" description="CUB domain-containing protein" evidence="4">
    <location>
        <begin position="21"/>
        <end position="259"/>
    </location>
</feature>
<name>A0AAV6U3P4_9ARAC</name>
<dbReference type="SMART" id="SM00192">
    <property type="entry name" value="LDLa"/>
    <property type="match status" value="1"/>
</dbReference>
<comment type="caution">
    <text evidence="2">Lacks conserved residue(s) required for the propagation of feature annotation.</text>
</comment>
<dbReference type="PROSITE" id="PS01209">
    <property type="entry name" value="LDLRA_1"/>
    <property type="match status" value="1"/>
</dbReference>
<dbReference type="SUPFAM" id="SSF57424">
    <property type="entry name" value="LDL receptor-like module"/>
    <property type="match status" value="1"/>
</dbReference>
<evidence type="ECO:0000313" key="5">
    <source>
        <dbReference type="EMBL" id="KAG8178558.1"/>
    </source>
</evidence>
<dbReference type="Pfam" id="PF00057">
    <property type="entry name" value="Ldl_recept_a"/>
    <property type="match status" value="1"/>
</dbReference>
<dbReference type="CDD" id="cd00112">
    <property type="entry name" value="LDLa"/>
    <property type="match status" value="1"/>
</dbReference>
<keyword evidence="1 2" id="KW-1015">Disulfide bond</keyword>
<sequence>MHSVLFLIGIACLLTLRVRSAIYLEDKCIDGEPTSFSILIREPFPAEISHTEYLEVSRNGSYTLGRNCSVTLIAGDDVIMSFQKIQFRPGCQDYIKVSSEEKIIGLCGSKNEKDSNMQFYGKNLHLNYFTEAEGPSSAGLIGFSLSFTAIKTNADCDTRYGFLCQNSYCIHKRFQCDGVNNCGDFSDEQKCGTGNAVIAIAMFLVTVMGVVGGFCMAVCLTAICTDFYKMVHSGSGDSGFSHRCCSGDSATAEICIFCF</sequence>
<dbReference type="PANTHER" id="PTHR24652">
    <property type="entry name" value="LOW-DENSITY LIPOPROTEIN RECEPTOR CLASS A DOMAIN-CONTAINING PROTEIN 2"/>
    <property type="match status" value="1"/>
</dbReference>
<dbReference type="PROSITE" id="PS50068">
    <property type="entry name" value="LDLRA_2"/>
    <property type="match status" value="1"/>
</dbReference>
<comment type="caution">
    <text evidence="5">The sequence shown here is derived from an EMBL/GenBank/DDBJ whole genome shotgun (WGS) entry which is preliminary data.</text>
</comment>
<dbReference type="PANTHER" id="PTHR24652:SF67">
    <property type="entry name" value="LOW-DENSITY LIPOPROTEIN RECEPTOR CLASS A DOMAIN-CONTAINING PROTEIN 2"/>
    <property type="match status" value="1"/>
</dbReference>
<dbReference type="EMBL" id="JAFNEN010000685">
    <property type="protein sequence ID" value="KAG8178558.1"/>
    <property type="molecule type" value="Genomic_DNA"/>
</dbReference>
<protein>
    <recommendedName>
        <fullName evidence="7">CUB domain-containing protein</fullName>
    </recommendedName>
</protein>
<dbReference type="Proteomes" id="UP000827092">
    <property type="component" value="Unassembled WGS sequence"/>
</dbReference>
<keyword evidence="3" id="KW-1133">Transmembrane helix</keyword>
<dbReference type="InterPro" id="IPR002172">
    <property type="entry name" value="LDrepeatLR_classA_rpt"/>
</dbReference>
<proteinExistence type="predicted"/>
<dbReference type="InterPro" id="IPR023415">
    <property type="entry name" value="LDLR_class-A_CS"/>
</dbReference>
<dbReference type="InterPro" id="IPR042333">
    <property type="entry name" value="LRAD2/Mig-13-like"/>
</dbReference>
<dbReference type="InterPro" id="IPR036055">
    <property type="entry name" value="LDL_receptor-like_sf"/>
</dbReference>